<dbReference type="EMBL" id="QMDL01000002">
    <property type="protein sequence ID" value="RMJ04608.1"/>
    <property type="molecule type" value="Genomic_DNA"/>
</dbReference>
<name>A0A3M2RHA0_9GAMM</name>
<dbReference type="GO" id="GO:0016020">
    <property type="term" value="C:membrane"/>
    <property type="evidence" value="ECO:0007669"/>
    <property type="project" value="UniProtKB-SubCell"/>
</dbReference>
<evidence type="ECO:0000256" key="8">
    <source>
        <dbReference type="SAM" id="Phobius"/>
    </source>
</evidence>
<evidence type="ECO:0000256" key="5">
    <source>
        <dbReference type="ARBA" id="ARBA00023186"/>
    </source>
</evidence>
<sequence length="171" mass="18021">MQLILGLALAAAVFVVLKKWGALSPQGQKAAIWKIVLVAGGAMLLFMVLTGRVHVLTAAVAALIPLLRKLPVLLRYAPLFRKMMGDSSGAQNDGAYGPNGASAGHNASAPGTMSEQEACDILGVQPGCSRDDIVTAHRKLMQKLHPDRGGNDYLAAKLNEARDLLLGKRSA</sequence>
<dbReference type="Pfam" id="PF00226">
    <property type="entry name" value="DnaJ"/>
    <property type="match status" value="1"/>
</dbReference>
<evidence type="ECO:0000256" key="1">
    <source>
        <dbReference type="ARBA" id="ARBA00004167"/>
    </source>
</evidence>
<evidence type="ECO:0000256" key="6">
    <source>
        <dbReference type="ARBA" id="ARBA00038105"/>
    </source>
</evidence>
<dbReference type="PANTHER" id="PTHR12763:SF28">
    <property type="entry name" value="GEO10507P1-RELATED"/>
    <property type="match status" value="1"/>
</dbReference>
<dbReference type="PANTHER" id="PTHR12763">
    <property type="match status" value="1"/>
</dbReference>
<dbReference type="OrthoDB" id="9811070at2"/>
<dbReference type="CDD" id="cd06257">
    <property type="entry name" value="DnaJ"/>
    <property type="match status" value="1"/>
</dbReference>
<dbReference type="FunFam" id="1.10.287.110:FF:000001">
    <property type="entry name" value="Import inner membrane translocase subunit tim14"/>
    <property type="match status" value="1"/>
</dbReference>
<keyword evidence="4 8" id="KW-0472">Membrane</keyword>
<dbReference type="SUPFAM" id="SSF46565">
    <property type="entry name" value="Chaperone J-domain"/>
    <property type="match status" value="1"/>
</dbReference>
<dbReference type="InterPro" id="IPR001623">
    <property type="entry name" value="DnaJ_domain"/>
</dbReference>
<evidence type="ECO:0000256" key="7">
    <source>
        <dbReference type="SAM" id="MobiDB-lite"/>
    </source>
</evidence>
<gene>
    <name evidence="10" type="ORF">DOQ08_01931</name>
</gene>
<evidence type="ECO:0000313" key="10">
    <source>
        <dbReference type="EMBL" id="RMJ04608.1"/>
    </source>
</evidence>
<dbReference type="SMART" id="SM00271">
    <property type="entry name" value="DnaJ"/>
    <property type="match status" value="1"/>
</dbReference>
<comment type="subcellular location">
    <subcellularLocation>
        <location evidence="1">Membrane</location>
        <topology evidence="1">Single-pass membrane protein</topology>
    </subcellularLocation>
</comment>
<accession>A0A3M2RHA0</accession>
<proteinExistence type="inferred from homology"/>
<dbReference type="InterPro" id="IPR036869">
    <property type="entry name" value="J_dom_sf"/>
</dbReference>
<feature type="region of interest" description="Disordered" evidence="7">
    <location>
        <begin position="91"/>
        <end position="111"/>
    </location>
</feature>
<evidence type="ECO:0000256" key="3">
    <source>
        <dbReference type="ARBA" id="ARBA00022989"/>
    </source>
</evidence>
<protein>
    <submittedName>
        <fullName evidence="10">DnaJ domain protein</fullName>
    </submittedName>
</protein>
<dbReference type="RefSeq" id="WP_114334666.1">
    <property type="nucleotide sequence ID" value="NZ_QMDL01000002.1"/>
</dbReference>
<dbReference type="Proteomes" id="UP000265903">
    <property type="component" value="Unassembled WGS sequence"/>
</dbReference>
<evidence type="ECO:0000256" key="4">
    <source>
        <dbReference type="ARBA" id="ARBA00023136"/>
    </source>
</evidence>
<keyword evidence="11" id="KW-1185">Reference proteome</keyword>
<dbReference type="PROSITE" id="PS50076">
    <property type="entry name" value="DNAJ_2"/>
    <property type="match status" value="1"/>
</dbReference>
<dbReference type="AlphaFoldDB" id="A0A3M2RHA0"/>
<evidence type="ECO:0000313" key="11">
    <source>
        <dbReference type="Proteomes" id="UP000265903"/>
    </source>
</evidence>
<comment type="caution">
    <text evidence="10">The sequence shown here is derived from an EMBL/GenBank/DDBJ whole genome shotgun (WGS) entry which is preliminary data.</text>
</comment>
<comment type="similarity">
    <text evidence="6">Belongs to the TIM14 family.</text>
</comment>
<evidence type="ECO:0000256" key="2">
    <source>
        <dbReference type="ARBA" id="ARBA00022692"/>
    </source>
</evidence>
<organism evidence="10 11">
    <name type="scientific">Marinobacter litoralis</name>
    <dbReference type="NCBI Taxonomy" id="187981"/>
    <lineage>
        <taxon>Bacteria</taxon>
        <taxon>Pseudomonadati</taxon>
        <taxon>Pseudomonadota</taxon>
        <taxon>Gammaproteobacteria</taxon>
        <taxon>Pseudomonadales</taxon>
        <taxon>Marinobacteraceae</taxon>
        <taxon>Marinobacter</taxon>
    </lineage>
</organism>
<feature type="transmembrane region" description="Helical" evidence="8">
    <location>
        <begin position="42"/>
        <end position="67"/>
    </location>
</feature>
<keyword evidence="2 8" id="KW-0812">Transmembrane</keyword>
<keyword evidence="5" id="KW-0143">Chaperone</keyword>
<dbReference type="Gene3D" id="1.10.287.110">
    <property type="entry name" value="DnaJ domain"/>
    <property type="match status" value="1"/>
</dbReference>
<reference evidence="10 11" key="1">
    <citation type="submission" date="2018-08" db="EMBL/GenBank/DDBJ databases">
        <title>Whole Genome Sequence of the Moderate Halophilic Marine Bacterium Marinobacter litoralis Sw-45.</title>
        <authorList>
            <person name="Musa H."/>
        </authorList>
    </citation>
    <scope>NUCLEOTIDE SEQUENCE [LARGE SCALE GENOMIC DNA]</scope>
    <source>
        <strain evidence="10 11">Sw-45</strain>
    </source>
</reference>
<keyword evidence="3 8" id="KW-1133">Transmembrane helix</keyword>
<feature type="domain" description="J" evidence="9">
    <location>
        <begin position="117"/>
        <end position="170"/>
    </location>
</feature>
<evidence type="ECO:0000259" key="9">
    <source>
        <dbReference type="PROSITE" id="PS50076"/>
    </source>
</evidence>